<reference evidence="1 2" key="2">
    <citation type="journal article" date="2017" name="Int. J. Syst. Evol. Microbiol.">
        <title>Pseudomonas furukawaii sp. nov., a polychlorinated biphenyl-degrading bacterium isolated from biphenyl-contaminated soil in Japan.</title>
        <authorList>
            <person name="Kimura N."/>
            <person name="Watanabe T."/>
            <person name="Suenaga H."/>
            <person name="Fujihara H."/>
            <person name="Futagami T."/>
            <person name="Goto M."/>
            <person name="Hanada S."/>
            <person name="Hirose J."/>
        </authorList>
    </citation>
    <scope>NUCLEOTIDE SEQUENCE [LARGE SCALE GENOMIC DNA]</scope>
    <source>
        <strain evidence="2">DSM 10086 / NBRC 110670 / KF707</strain>
    </source>
</reference>
<dbReference type="InterPro" id="IPR004195">
    <property type="entry name" value="Head_decoration_D"/>
</dbReference>
<proteinExistence type="predicted"/>
<evidence type="ECO:0000313" key="1">
    <source>
        <dbReference type="EMBL" id="BAU76136.1"/>
    </source>
</evidence>
<name>A0AAD1FH35_METFU</name>
<reference evidence="2" key="1">
    <citation type="submission" date="2015-05" db="EMBL/GenBank/DDBJ databases">
        <title>Draft genome sequencing of a biphenyl-degrading bacterium, Pseudomonas balearica KF707 (=NBRC110670).</title>
        <authorList>
            <person name="Kimura N."/>
            <person name="Hirose J."/>
            <person name="Watanabe T."/>
            <person name="Suenaga H."/>
            <person name="Fujihara H."/>
            <person name="Noguchi M."/>
            <person name="Hashimoto M."/>
            <person name="Shimodaira J."/>
            <person name="Tsuchikane K."/>
            <person name="Hosoyama A."/>
            <person name="Yamazoe A."/>
            <person name="Fujita N."/>
            <person name="Furukawa K."/>
        </authorList>
    </citation>
    <scope>NUCLEOTIDE SEQUENCE [LARGE SCALE GENOMIC DNA]</scope>
    <source>
        <strain evidence="2">DSM 10086 / NBRC 110670 / KF707</strain>
    </source>
</reference>
<protein>
    <recommendedName>
        <fullName evidence="3">Head decoration protein</fullName>
    </recommendedName>
</protein>
<dbReference type="RefSeq" id="WP_004421251.1">
    <property type="nucleotide sequence ID" value="NZ_AJMR01000099.1"/>
</dbReference>
<organism evidence="1 2">
    <name type="scientific">Metapseudomonas furukawaii</name>
    <name type="common">Pseudomonas furukawaii</name>
    <dbReference type="NCBI Taxonomy" id="1149133"/>
    <lineage>
        <taxon>Bacteria</taxon>
        <taxon>Pseudomonadati</taxon>
        <taxon>Pseudomonadota</taxon>
        <taxon>Gammaproteobacteria</taxon>
        <taxon>Pseudomonadales</taxon>
        <taxon>Pseudomonadaceae</taxon>
        <taxon>Metapseudomonas</taxon>
    </lineage>
</organism>
<evidence type="ECO:0008006" key="3">
    <source>
        <dbReference type="Google" id="ProtNLM"/>
    </source>
</evidence>
<dbReference type="KEGG" id="pfuw:KF707C_44480"/>
<dbReference type="EMBL" id="AP014862">
    <property type="protein sequence ID" value="BAU76136.1"/>
    <property type="molecule type" value="Genomic_DNA"/>
</dbReference>
<dbReference type="Proteomes" id="UP000218554">
    <property type="component" value="Chromosome"/>
</dbReference>
<dbReference type="AlphaFoldDB" id="A0AAD1FH35"/>
<sequence>MTIKTEGVHAGEFLLSEANGSRSRENIVICAGSGMLRAGTLLAMITAANALTPTAQPGNTGNGTVGSVTVTSEAITGTYVLEITEAAANGGTFEVTDPLGRLVGEGQVGQAFTGGGLTFTLADGSTDFAVGDGFSLAVLANLGEWTAYDDDGTDDGRRAATGILYAGVDATDVDVKAVAVVRDAEVIEALLTGLDTPGRADLKALGLILRT</sequence>
<dbReference type="Pfam" id="PF02924">
    <property type="entry name" value="HDPD"/>
    <property type="match status" value="1"/>
</dbReference>
<accession>A0AAD1FH35</accession>
<keyword evidence="2" id="KW-1185">Reference proteome</keyword>
<gene>
    <name evidence="1" type="ORF">KF707C_44480</name>
</gene>
<evidence type="ECO:0000313" key="2">
    <source>
        <dbReference type="Proteomes" id="UP000218554"/>
    </source>
</evidence>